<organism evidence="1 2">
    <name type="scientific">Camellia lanceoleosa</name>
    <dbReference type="NCBI Taxonomy" id="1840588"/>
    <lineage>
        <taxon>Eukaryota</taxon>
        <taxon>Viridiplantae</taxon>
        <taxon>Streptophyta</taxon>
        <taxon>Embryophyta</taxon>
        <taxon>Tracheophyta</taxon>
        <taxon>Spermatophyta</taxon>
        <taxon>Magnoliopsida</taxon>
        <taxon>eudicotyledons</taxon>
        <taxon>Gunneridae</taxon>
        <taxon>Pentapetalae</taxon>
        <taxon>asterids</taxon>
        <taxon>Ericales</taxon>
        <taxon>Theaceae</taxon>
        <taxon>Camellia</taxon>
    </lineage>
</organism>
<dbReference type="EMBL" id="CM045761">
    <property type="protein sequence ID" value="KAI8013111.1"/>
    <property type="molecule type" value="Genomic_DNA"/>
</dbReference>
<accession>A0ACC0HIY1</accession>
<name>A0ACC0HIY1_9ERIC</name>
<sequence length="328" mass="36356">MPHHQMAVRVWGVLSVVLLVVVFGRLTCAEPVRVPSSSVCSVNSVANSVFGFQDLICPLNGDESIHSNIAAVAVTEGDEVSLQRALRLVHKNNHDYVAVLFYASWCPFSGAFRPTFSILSALYPSIPHFAIEESVIRPSTLSKYGVHGFPSLFLLNSTMRVCYHGSRTLGSLVSFYDDVTGLKTEPLNGTYLERIGQSSDDGKNNHPEQESCPFSWARSPENLLQQETYLALATPFVLLRLLYFLLPTLSACTRLVWRLYIPNMKLKSLWEHPPSYLNRAIQLFNSLKEPCKRSNLQEGAMNAKAWASTSLASVSFGDANTSRVVPVS</sequence>
<evidence type="ECO:0000313" key="2">
    <source>
        <dbReference type="Proteomes" id="UP001060215"/>
    </source>
</evidence>
<dbReference type="Proteomes" id="UP001060215">
    <property type="component" value="Chromosome 4"/>
</dbReference>
<proteinExistence type="predicted"/>
<protein>
    <submittedName>
        <fullName evidence="1">5'-adenylylsulfate reductase-like 4</fullName>
    </submittedName>
</protein>
<comment type="caution">
    <text evidence="1">The sequence shown here is derived from an EMBL/GenBank/DDBJ whole genome shotgun (WGS) entry which is preliminary data.</text>
</comment>
<gene>
    <name evidence="1" type="ORF">LOK49_LG05G02989</name>
</gene>
<keyword evidence="2" id="KW-1185">Reference proteome</keyword>
<evidence type="ECO:0000313" key="1">
    <source>
        <dbReference type="EMBL" id="KAI8013111.1"/>
    </source>
</evidence>
<reference evidence="1 2" key="1">
    <citation type="journal article" date="2022" name="Plant J.">
        <title>Chromosome-level genome of Camellia lanceoleosa provides a valuable resource for understanding genome evolution and self-incompatibility.</title>
        <authorList>
            <person name="Gong W."/>
            <person name="Xiao S."/>
            <person name="Wang L."/>
            <person name="Liao Z."/>
            <person name="Chang Y."/>
            <person name="Mo W."/>
            <person name="Hu G."/>
            <person name="Li W."/>
            <person name="Zhao G."/>
            <person name="Zhu H."/>
            <person name="Hu X."/>
            <person name="Ji K."/>
            <person name="Xiang X."/>
            <person name="Song Q."/>
            <person name="Yuan D."/>
            <person name="Jin S."/>
            <person name="Zhang L."/>
        </authorList>
    </citation>
    <scope>NUCLEOTIDE SEQUENCE [LARGE SCALE GENOMIC DNA]</scope>
    <source>
        <strain evidence="1">SQ_2022a</strain>
    </source>
</reference>